<feature type="transmembrane region" description="Helical" evidence="2">
    <location>
        <begin position="104"/>
        <end position="123"/>
    </location>
</feature>
<comment type="caution">
    <text evidence="3">The sequence shown here is derived from an EMBL/GenBank/DDBJ whole genome shotgun (WGS) entry which is preliminary data.</text>
</comment>
<dbReference type="Proteomes" id="UP000717585">
    <property type="component" value="Unassembled WGS sequence"/>
</dbReference>
<keyword evidence="2" id="KW-0472">Membrane</keyword>
<keyword evidence="2" id="KW-0812">Transmembrane</keyword>
<accession>A0A8J6B166</accession>
<evidence type="ECO:0000256" key="2">
    <source>
        <dbReference type="SAM" id="Phobius"/>
    </source>
</evidence>
<feature type="transmembrane region" description="Helical" evidence="2">
    <location>
        <begin position="56"/>
        <end position="73"/>
    </location>
</feature>
<keyword evidence="4" id="KW-1185">Reference proteome</keyword>
<organism evidence="3 4">
    <name type="scientific">Carpediemonas membranifera</name>
    <dbReference type="NCBI Taxonomy" id="201153"/>
    <lineage>
        <taxon>Eukaryota</taxon>
        <taxon>Metamonada</taxon>
        <taxon>Carpediemonas-like organisms</taxon>
        <taxon>Carpediemonas</taxon>
    </lineage>
</organism>
<sequence>MAVATQDVDITFFSSLELDGVHYYTVGFTLIGILLLILFQCILYGLTPCNFFCSNIILRYLAQALTSLGLNFIERYTSELPTLPGTSGATRSERMKELVKQRNAAAGAALLVVLCIFITAFYFSVAAELASTRSCAQVQTLGSLDLYELSSGLDVEVTIYVNTDDGLLDKDAARTLIDAWNVGTNVSSISVDYVAISFVADSHWLLYSADPLTLPLSVLHIETIDHVKLQSRYRDYSSGFPFYSDTETTAEIGRRDLMMISQSDVEIRSDFANISMTIPTAIAQVVRDTWDMRTAFHPDVEGLKFMRPDRVPLFDVNRSTPLLADATDAFILDFAPNEIGSEAVLLECEGTIEIIIGILEKGAIYLALYPVVKIILEALARGYQWLVPTLIIGVAVSSCLIPVPLIFALSSVGFYYAHTHYPLTSQLLYDIIASGSIVMMIAGFQSIICTVLYILKFGRMGGWSLIKEAMNRLKVARLRRRERSKHRQAVMQRSLDSARDDRPNPLTGPMAQHQQPDSV</sequence>
<reference evidence="3" key="1">
    <citation type="submission" date="2021-05" db="EMBL/GenBank/DDBJ databases">
        <title>A free-living protist that lacks canonical eukaryotic 1 DNA replication and segregation systems.</title>
        <authorList>
            <person name="Salas-Leiva D.E."/>
            <person name="Tromer E.C."/>
            <person name="Curtis B.A."/>
            <person name="Jerlstrom-Hultqvist J."/>
            <person name="Kolisko M."/>
            <person name="Yi Z."/>
            <person name="Salas-Leiva J.S."/>
            <person name="Gallot-Lavallee L."/>
            <person name="Kops G.J.P.L."/>
            <person name="Archibald J.M."/>
            <person name="Simpson A.G.B."/>
            <person name="Roger A.J."/>
        </authorList>
    </citation>
    <scope>NUCLEOTIDE SEQUENCE</scope>
    <source>
        <strain evidence="3">BICM</strain>
    </source>
</reference>
<feature type="transmembrane region" description="Helical" evidence="2">
    <location>
        <begin position="427"/>
        <end position="455"/>
    </location>
</feature>
<evidence type="ECO:0008006" key="5">
    <source>
        <dbReference type="Google" id="ProtNLM"/>
    </source>
</evidence>
<evidence type="ECO:0000313" key="3">
    <source>
        <dbReference type="EMBL" id="KAG9396240.1"/>
    </source>
</evidence>
<keyword evidence="2" id="KW-1133">Transmembrane helix</keyword>
<feature type="transmembrane region" description="Helical" evidence="2">
    <location>
        <begin position="385"/>
        <end position="407"/>
    </location>
</feature>
<gene>
    <name evidence="3" type="ORF">J8273_2592</name>
</gene>
<dbReference type="EMBL" id="JAHDYR010000007">
    <property type="protein sequence ID" value="KAG9396240.1"/>
    <property type="molecule type" value="Genomic_DNA"/>
</dbReference>
<proteinExistence type="predicted"/>
<feature type="transmembrane region" description="Helical" evidence="2">
    <location>
        <begin position="21"/>
        <end position="44"/>
    </location>
</feature>
<dbReference type="AlphaFoldDB" id="A0A8J6B166"/>
<feature type="region of interest" description="Disordered" evidence="1">
    <location>
        <begin position="484"/>
        <end position="519"/>
    </location>
</feature>
<evidence type="ECO:0000256" key="1">
    <source>
        <dbReference type="SAM" id="MobiDB-lite"/>
    </source>
</evidence>
<name>A0A8J6B166_9EUKA</name>
<protein>
    <recommendedName>
        <fullName evidence="5">Transmembrane protein</fullName>
    </recommendedName>
</protein>
<evidence type="ECO:0000313" key="4">
    <source>
        <dbReference type="Proteomes" id="UP000717585"/>
    </source>
</evidence>